<comment type="pathway">
    <text evidence="1">Cofactor biosynthesis; adenosylcobalamin biosynthesis.</text>
</comment>
<dbReference type="InterPro" id="IPR050714">
    <property type="entry name" value="Cobalamin_biosynth_MTase"/>
</dbReference>
<dbReference type="CDD" id="cd02440">
    <property type="entry name" value="AdoMet_MTases"/>
    <property type="match status" value="1"/>
</dbReference>
<dbReference type="NCBIfam" id="TIGR02469">
    <property type="entry name" value="CbiT"/>
    <property type="match status" value="1"/>
</dbReference>
<evidence type="ECO:0000313" key="7">
    <source>
        <dbReference type="EMBL" id="SHH09655.1"/>
    </source>
</evidence>
<dbReference type="SUPFAM" id="SSF53335">
    <property type="entry name" value="S-adenosyl-L-methionine-dependent methyltransferases"/>
    <property type="match status" value="1"/>
</dbReference>
<evidence type="ECO:0000313" key="8">
    <source>
        <dbReference type="Proteomes" id="UP000186132"/>
    </source>
</evidence>
<dbReference type="Proteomes" id="UP000186132">
    <property type="component" value="Unassembled WGS sequence"/>
</dbReference>
<dbReference type="SUPFAM" id="SSF53790">
    <property type="entry name" value="Tetrapyrrole methylase"/>
    <property type="match status" value="1"/>
</dbReference>
<dbReference type="Gene3D" id="3.40.1010.10">
    <property type="entry name" value="Cobalt-precorrin-4 Transmethylase, Domain 1"/>
    <property type="match status" value="1"/>
</dbReference>
<reference evidence="7 8" key="1">
    <citation type="submission" date="2016-11" db="EMBL/GenBank/DDBJ databases">
        <authorList>
            <person name="Jaros S."/>
            <person name="Januszkiewicz K."/>
            <person name="Wedrychowicz H."/>
        </authorList>
    </citation>
    <scope>NUCLEOTIDE SEQUENCE [LARGE SCALE GENOMIC DNA]</scope>
    <source>
        <strain evidence="7 8">DSM 45627</strain>
    </source>
</reference>
<dbReference type="PANTHER" id="PTHR43182">
    <property type="entry name" value="COBALT-PRECORRIN-6B C(15)-METHYLTRANSFERASE (DECARBOXYLATING)"/>
    <property type="match status" value="1"/>
</dbReference>
<dbReference type="UniPathway" id="UPA00148"/>
<dbReference type="InterPro" id="IPR014777">
    <property type="entry name" value="4pyrrole_Mease_sub1"/>
</dbReference>
<evidence type="ECO:0000256" key="5">
    <source>
        <dbReference type="ARBA" id="ARBA00022691"/>
    </source>
</evidence>
<dbReference type="InterPro" id="IPR006365">
    <property type="entry name" value="Cbl_synth_CobL"/>
</dbReference>
<dbReference type="GO" id="GO:0009236">
    <property type="term" value="P:cobalamin biosynthetic process"/>
    <property type="evidence" value="ECO:0007669"/>
    <property type="project" value="UniProtKB-UniPathway"/>
</dbReference>
<dbReference type="InterPro" id="IPR000878">
    <property type="entry name" value="4pyrrol_Mease"/>
</dbReference>
<gene>
    <name evidence="7" type="ORF">SAMN05443575_3310</name>
</gene>
<accession>A0A1M5Q6I7</accession>
<keyword evidence="4 7" id="KW-0808">Transferase</keyword>
<organism evidence="7 8">
    <name type="scientific">Jatrophihabitans endophyticus</name>
    <dbReference type="NCBI Taxonomy" id="1206085"/>
    <lineage>
        <taxon>Bacteria</taxon>
        <taxon>Bacillati</taxon>
        <taxon>Actinomycetota</taxon>
        <taxon>Actinomycetes</taxon>
        <taxon>Jatrophihabitantales</taxon>
        <taxon>Jatrophihabitantaceae</taxon>
        <taxon>Jatrophihabitans</taxon>
    </lineage>
</organism>
<dbReference type="InterPro" id="IPR014008">
    <property type="entry name" value="Cbl_synth_MTase_CbiT"/>
</dbReference>
<sequence>MLTVVGIGAGGRADLSPAASAEIATAAVLVGSERQLALLDDAATTAERVPLPAPLASGLPALLRQLAGRRAVVLASGDPMFFGIGTTLVRALGAAAVRVVPSPSSVSLAAARLGWSLPDVEVVSVVGRPLALLRPALAPDHRVLVLTPGTSGARDVRDVLAQEGYAASEVTVLAQLGGPDEWVGPASDDPHDALAIVAVACRADPGTEPRSRAAALPDDAFEHDGQLTKQEVRAVTLAALRPLPGALLWDVGAGSGSVGIEWLRTHPSCRAVAIEPRDDRRERVLRNAERLGVPGLEVVAGAAPSALAGLPTPDAVFVGGGVSGAGVLPACVAALRPGGRLVANGVTVETETVLADTYARHGGTLTRLHVERASPVGGFTGWRPAMPVTQWSWTKPGPSAGDS</sequence>
<dbReference type="STRING" id="1206085.SAMN05443575_3310"/>
<dbReference type="EMBL" id="FQVU01000004">
    <property type="protein sequence ID" value="SHH09655.1"/>
    <property type="molecule type" value="Genomic_DNA"/>
</dbReference>
<evidence type="ECO:0000256" key="3">
    <source>
        <dbReference type="ARBA" id="ARBA00022603"/>
    </source>
</evidence>
<dbReference type="PANTHER" id="PTHR43182:SF1">
    <property type="entry name" value="COBALT-PRECORRIN-7 C(5)-METHYLTRANSFERASE"/>
    <property type="match status" value="1"/>
</dbReference>
<proteinExistence type="predicted"/>
<dbReference type="AlphaFoldDB" id="A0A1M5Q6I7"/>
<dbReference type="Gene3D" id="3.40.50.150">
    <property type="entry name" value="Vaccinia Virus protein VP39"/>
    <property type="match status" value="1"/>
</dbReference>
<evidence type="ECO:0000256" key="1">
    <source>
        <dbReference type="ARBA" id="ARBA00004953"/>
    </source>
</evidence>
<evidence type="ECO:0000256" key="2">
    <source>
        <dbReference type="ARBA" id="ARBA00022573"/>
    </source>
</evidence>
<dbReference type="CDD" id="cd11644">
    <property type="entry name" value="Precorrin-6Y-MT"/>
    <property type="match status" value="1"/>
</dbReference>
<keyword evidence="2" id="KW-0169">Cobalamin biosynthesis</keyword>
<feature type="domain" description="Tetrapyrrole methylase" evidence="6">
    <location>
        <begin position="1"/>
        <end position="182"/>
    </location>
</feature>
<dbReference type="GO" id="GO:0032259">
    <property type="term" value="P:methylation"/>
    <property type="evidence" value="ECO:0007669"/>
    <property type="project" value="UniProtKB-KW"/>
</dbReference>
<dbReference type="GO" id="GO:0008276">
    <property type="term" value="F:protein methyltransferase activity"/>
    <property type="evidence" value="ECO:0007669"/>
    <property type="project" value="InterPro"/>
</dbReference>
<protein>
    <submittedName>
        <fullName evidence="7">Precorrin-6Y C5,15-methyltransferase (Decarboxylating)</fullName>
    </submittedName>
</protein>
<dbReference type="Pfam" id="PF00590">
    <property type="entry name" value="TP_methylase"/>
    <property type="match status" value="1"/>
</dbReference>
<keyword evidence="5" id="KW-0949">S-adenosyl-L-methionine</keyword>
<dbReference type="InterPro" id="IPR029063">
    <property type="entry name" value="SAM-dependent_MTases_sf"/>
</dbReference>
<name>A0A1M5Q6I7_9ACTN</name>
<keyword evidence="8" id="KW-1185">Reference proteome</keyword>
<evidence type="ECO:0000256" key="4">
    <source>
        <dbReference type="ARBA" id="ARBA00022679"/>
    </source>
</evidence>
<keyword evidence="3 7" id="KW-0489">Methyltransferase</keyword>
<dbReference type="NCBIfam" id="TIGR02467">
    <property type="entry name" value="CbiE"/>
    <property type="match status" value="1"/>
</dbReference>
<dbReference type="InterPro" id="IPR012818">
    <property type="entry name" value="CbiE"/>
</dbReference>
<dbReference type="InterPro" id="IPR035996">
    <property type="entry name" value="4pyrrol_Methylase_sf"/>
</dbReference>
<evidence type="ECO:0000259" key="6">
    <source>
        <dbReference type="Pfam" id="PF00590"/>
    </source>
</evidence>
<dbReference type="PIRSF" id="PIRSF036428">
    <property type="entry name" value="CobL"/>
    <property type="match status" value="1"/>
</dbReference>